<dbReference type="Proteomes" id="UP001181355">
    <property type="component" value="Chromosome"/>
</dbReference>
<keyword evidence="3" id="KW-0808">Transferase</keyword>
<feature type="transmembrane region" description="Helical" evidence="1">
    <location>
        <begin position="191"/>
        <end position="209"/>
    </location>
</feature>
<proteinExistence type="predicted"/>
<dbReference type="PANTHER" id="PTHR23028">
    <property type="entry name" value="ACETYLTRANSFERASE"/>
    <property type="match status" value="1"/>
</dbReference>
<feature type="transmembrane region" description="Helical" evidence="1">
    <location>
        <begin position="27"/>
        <end position="45"/>
    </location>
</feature>
<evidence type="ECO:0000259" key="2">
    <source>
        <dbReference type="Pfam" id="PF01757"/>
    </source>
</evidence>
<evidence type="ECO:0000313" key="4">
    <source>
        <dbReference type="Proteomes" id="UP001181355"/>
    </source>
</evidence>
<dbReference type="EC" id="2.3.-.-" evidence="3"/>
<keyword evidence="1" id="KW-0812">Transmembrane</keyword>
<keyword evidence="3" id="KW-0012">Acyltransferase</keyword>
<feature type="transmembrane region" description="Helical" evidence="1">
    <location>
        <begin position="51"/>
        <end position="75"/>
    </location>
</feature>
<feature type="transmembrane region" description="Helical" evidence="1">
    <location>
        <begin position="266"/>
        <end position="285"/>
    </location>
</feature>
<dbReference type="GO" id="GO:0016746">
    <property type="term" value="F:acyltransferase activity"/>
    <property type="evidence" value="ECO:0007669"/>
    <property type="project" value="UniProtKB-KW"/>
</dbReference>
<evidence type="ECO:0000256" key="1">
    <source>
        <dbReference type="SAM" id="Phobius"/>
    </source>
</evidence>
<accession>A0ABY9RHQ7</accession>
<sequence length="360" mass="40928">MLSTIRAWPRLADYCAPQCGKDNNFNLLRMMAAMAVLYGHCYALLRLPEPLGATLGISLGSIAVDIFFVSSGFLVGASLFQRQSVLDYLVARCFRIFPALWVMLILVVFVLGASLTSNAEYFHDPSTLRHFWKSATLMTGIDFYLPGVFETNPFAGVVNGSLWSMVYEITMYILLLICWMVCRLCHRSMRWPFAVLMTAVAWYGTYWIAMHSGLFVKSQFLHLSWMFFCGCLCYLLRQKIPLHLSVFVSLVVISAAALSVDQTIFSWVYCAVLPYLVLGFAYLFAGKLRLYNKLGDYSYGVYIYAFPLQQTVIHLLPDSSVHHLFILASALTLLCAMFSWHVVEKPVMARRAQFLAFLRR</sequence>
<reference evidence="3" key="1">
    <citation type="submission" date="2023-09" db="EMBL/GenBank/DDBJ databases">
        <title>Undibacterium sp. 20NA77.5 isolated from freshwater.</title>
        <authorList>
            <person name="Le V."/>
            <person name="Ko S.-R."/>
            <person name="Ahn C.-Y."/>
            <person name="Oh H.-M."/>
        </authorList>
    </citation>
    <scope>NUCLEOTIDE SEQUENCE</scope>
    <source>
        <strain evidence="3">20NA77.5</strain>
    </source>
</reference>
<feature type="transmembrane region" description="Helical" evidence="1">
    <location>
        <begin position="297"/>
        <end position="316"/>
    </location>
</feature>
<organism evidence="3 4">
    <name type="scientific">Undibacterium cyanobacteriorum</name>
    <dbReference type="NCBI Taxonomy" id="3073561"/>
    <lineage>
        <taxon>Bacteria</taxon>
        <taxon>Pseudomonadati</taxon>
        <taxon>Pseudomonadota</taxon>
        <taxon>Betaproteobacteria</taxon>
        <taxon>Burkholderiales</taxon>
        <taxon>Oxalobacteraceae</taxon>
        <taxon>Undibacterium</taxon>
    </lineage>
</organism>
<feature type="transmembrane region" description="Helical" evidence="1">
    <location>
        <begin position="96"/>
        <end position="115"/>
    </location>
</feature>
<feature type="transmembrane region" description="Helical" evidence="1">
    <location>
        <begin position="242"/>
        <end position="260"/>
    </location>
</feature>
<dbReference type="InterPro" id="IPR002656">
    <property type="entry name" value="Acyl_transf_3_dom"/>
</dbReference>
<protein>
    <submittedName>
        <fullName evidence="3">Acyltransferase</fullName>
        <ecNumber evidence="3">2.3.-.-</ecNumber>
    </submittedName>
</protein>
<name>A0ABY9RHQ7_9BURK</name>
<gene>
    <name evidence="3" type="ORF">RF679_17340</name>
</gene>
<feature type="transmembrane region" description="Helical" evidence="1">
    <location>
        <begin position="162"/>
        <end position="182"/>
    </location>
</feature>
<dbReference type="Pfam" id="PF01757">
    <property type="entry name" value="Acyl_transf_3"/>
    <property type="match status" value="1"/>
</dbReference>
<evidence type="ECO:0000313" key="3">
    <source>
        <dbReference type="EMBL" id="WMW80389.1"/>
    </source>
</evidence>
<keyword evidence="1" id="KW-1133">Transmembrane helix</keyword>
<dbReference type="InterPro" id="IPR050879">
    <property type="entry name" value="Acyltransferase_3"/>
</dbReference>
<keyword evidence="4" id="KW-1185">Reference proteome</keyword>
<feature type="domain" description="Acyltransferase 3" evidence="2">
    <location>
        <begin position="23"/>
        <end position="338"/>
    </location>
</feature>
<keyword evidence="1" id="KW-0472">Membrane</keyword>
<feature type="transmembrane region" description="Helical" evidence="1">
    <location>
        <begin position="215"/>
        <end position="235"/>
    </location>
</feature>
<dbReference type="RefSeq" id="WP_309481882.1">
    <property type="nucleotide sequence ID" value="NZ_CP133720.1"/>
</dbReference>
<dbReference type="PANTHER" id="PTHR23028:SF53">
    <property type="entry name" value="ACYL_TRANSF_3 DOMAIN-CONTAINING PROTEIN"/>
    <property type="match status" value="1"/>
</dbReference>
<dbReference type="EMBL" id="CP133720">
    <property type="protein sequence ID" value="WMW80389.1"/>
    <property type="molecule type" value="Genomic_DNA"/>
</dbReference>
<feature type="transmembrane region" description="Helical" evidence="1">
    <location>
        <begin position="322"/>
        <end position="343"/>
    </location>
</feature>